<keyword evidence="3 6" id="KW-0479">Metal-binding</keyword>
<comment type="similarity">
    <text evidence="2 6">Belongs to the zinc-containing alcohol dehydrogenase family.</text>
</comment>
<evidence type="ECO:0000256" key="6">
    <source>
        <dbReference type="RuleBase" id="RU361277"/>
    </source>
</evidence>
<keyword evidence="4 6" id="KW-0862">Zinc</keyword>
<comment type="cofactor">
    <cofactor evidence="1 6">
        <name>Zn(2+)</name>
        <dbReference type="ChEBI" id="CHEBI:29105"/>
    </cofactor>
</comment>
<gene>
    <name evidence="9" type="ORF">J6I44_07120</name>
</gene>
<dbReference type="CDD" id="cd08296">
    <property type="entry name" value="CAD_like"/>
    <property type="match status" value="1"/>
</dbReference>
<proteinExistence type="inferred from homology"/>
<dbReference type="Pfam" id="PF08240">
    <property type="entry name" value="ADH_N"/>
    <property type="match status" value="1"/>
</dbReference>
<dbReference type="RefSeq" id="WP_265765346.1">
    <property type="nucleotide sequence ID" value="NZ_JAGGJA010000004.1"/>
</dbReference>
<evidence type="ECO:0000256" key="3">
    <source>
        <dbReference type="ARBA" id="ARBA00022723"/>
    </source>
</evidence>
<dbReference type="SUPFAM" id="SSF51735">
    <property type="entry name" value="NAD(P)-binding Rossmann-fold domains"/>
    <property type="match status" value="1"/>
</dbReference>
<dbReference type="InterPro" id="IPR013154">
    <property type="entry name" value="ADH-like_N"/>
</dbReference>
<keyword evidence="5" id="KW-0560">Oxidoreductase</keyword>
<protein>
    <submittedName>
        <fullName evidence="9">Alcohol dehydrogenase catalytic domain-containing protein</fullName>
    </submittedName>
</protein>
<accession>A0ABT3PKZ3</accession>
<feature type="domain" description="Enoyl reductase (ER)" evidence="8">
    <location>
        <begin position="13"/>
        <end position="335"/>
    </location>
</feature>
<dbReference type="SUPFAM" id="SSF50129">
    <property type="entry name" value="GroES-like"/>
    <property type="match status" value="1"/>
</dbReference>
<dbReference type="Proteomes" id="UP001207918">
    <property type="component" value="Unassembled WGS sequence"/>
</dbReference>
<dbReference type="Gene3D" id="3.40.50.720">
    <property type="entry name" value="NAD(P)-binding Rossmann-like Domain"/>
    <property type="match status" value="1"/>
</dbReference>
<comment type="caution">
    <text evidence="9">The sequence shown here is derived from an EMBL/GenBank/DDBJ whole genome shotgun (WGS) entry which is preliminary data.</text>
</comment>
<name>A0ABT3PKZ3_9BACT</name>
<dbReference type="InterPro" id="IPR013149">
    <property type="entry name" value="ADH-like_C"/>
</dbReference>
<evidence type="ECO:0000256" key="1">
    <source>
        <dbReference type="ARBA" id="ARBA00001947"/>
    </source>
</evidence>
<dbReference type="EMBL" id="JAGGJA010000004">
    <property type="protein sequence ID" value="MCW9706620.1"/>
    <property type="molecule type" value="Genomic_DNA"/>
</dbReference>
<dbReference type="PANTHER" id="PTHR42940">
    <property type="entry name" value="ALCOHOL DEHYDROGENASE 1-RELATED"/>
    <property type="match status" value="1"/>
</dbReference>
<evidence type="ECO:0000256" key="5">
    <source>
        <dbReference type="ARBA" id="ARBA00023002"/>
    </source>
</evidence>
<dbReference type="PROSITE" id="PS00059">
    <property type="entry name" value="ADH_ZINC"/>
    <property type="match status" value="1"/>
</dbReference>
<evidence type="ECO:0000313" key="9">
    <source>
        <dbReference type="EMBL" id="MCW9706620.1"/>
    </source>
</evidence>
<reference evidence="9 10" key="1">
    <citation type="submission" date="2021-03" db="EMBL/GenBank/DDBJ databases">
        <title>Aliifodinibius sp. nov., a new bacterium isolated from saline soil.</title>
        <authorList>
            <person name="Galisteo C."/>
            <person name="De La Haba R."/>
            <person name="Sanchez-Porro C."/>
            <person name="Ventosa A."/>
        </authorList>
    </citation>
    <scope>NUCLEOTIDE SEQUENCE [LARGE SCALE GENOMIC DNA]</scope>
    <source>
        <strain evidence="9 10">1BSP15-2V2</strain>
    </source>
</reference>
<dbReference type="SMART" id="SM00829">
    <property type="entry name" value="PKS_ER"/>
    <property type="match status" value="1"/>
</dbReference>
<keyword evidence="10" id="KW-1185">Reference proteome</keyword>
<dbReference type="Gene3D" id="3.90.180.10">
    <property type="entry name" value="Medium-chain alcohol dehydrogenases, catalytic domain"/>
    <property type="match status" value="1"/>
</dbReference>
<evidence type="ECO:0000259" key="8">
    <source>
        <dbReference type="SMART" id="SM00829"/>
    </source>
</evidence>
<evidence type="ECO:0000256" key="4">
    <source>
        <dbReference type="ARBA" id="ARBA00022833"/>
    </source>
</evidence>
<feature type="region of interest" description="Disordered" evidence="7">
    <location>
        <begin position="1"/>
        <end position="20"/>
    </location>
</feature>
<evidence type="ECO:0000256" key="2">
    <source>
        <dbReference type="ARBA" id="ARBA00008072"/>
    </source>
</evidence>
<dbReference type="InterPro" id="IPR036291">
    <property type="entry name" value="NAD(P)-bd_dom_sf"/>
</dbReference>
<evidence type="ECO:0000256" key="7">
    <source>
        <dbReference type="SAM" id="MobiDB-lite"/>
    </source>
</evidence>
<dbReference type="Pfam" id="PF00107">
    <property type="entry name" value="ADH_zinc_N"/>
    <property type="match status" value="1"/>
</dbReference>
<dbReference type="InterPro" id="IPR020843">
    <property type="entry name" value="ER"/>
</dbReference>
<dbReference type="InterPro" id="IPR011032">
    <property type="entry name" value="GroES-like_sf"/>
</dbReference>
<sequence length="337" mass="35741">MSTMKAMQVPEAGSDFTLTETEIPSPADNEVLIKVQACGICHSDAIVKDGLMPGIEYPRTPGHEVIGTIKKLGTSVDHWEKGQRVGVGWHGGHCYKCEACRKGDFINCENGKITGLHFDGGYAEYLAAPESALAAIPDSLDSAEAAPLLCAGITTFNALRNSNLEPGDIVAVQGIGGLGHLGVQYANKFGCEVVALSRGTDKKALAQKLGAHEYIDTNANDAAEELQKMGGAKVILATAPNSEAISSVVNGLGRNGELIVVAATNDPIEVTPFQLIMGRKSIAGWPSGDAKDSEDTLNFSALTDVTPEIETYPLEEANEAYAHMINNEARFRVVLEM</sequence>
<dbReference type="InterPro" id="IPR002328">
    <property type="entry name" value="ADH_Zn_CS"/>
</dbReference>
<organism evidence="9 10">
    <name type="scientific">Fodinibius salsisoli</name>
    <dbReference type="NCBI Taxonomy" id="2820877"/>
    <lineage>
        <taxon>Bacteria</taxon>
        <taxon>Pseudomonadati</taxon>
        <taxon>Balneolota</taxon>
        <taxon>Balneolia</taxon>
        <taxon>Balneolales</taxon>
        <taxon>Balneolaceae</taxon>
        <taxon>Fodinibius</taxon>
    </lineage>
</organism>
<dbReference type="PANTHER" id="PTHR42940:SF7">
    <property type="entry name" value="ALCOHOL DEHYDROGENASE-LIKE N-TERMINAL DOMAIN-CONTAINING PROTEIN"/>
    <property type="match status" value="1"/>
</dbReference>
<evidence type="ECO:0000313" key="10">
    <source>
        <dbReference type="Proteomes" id="UP001207918"/>
    </source>
</evidence>